<accession>A0A382CG55</accession>
<dbReference type="AlphaFoldDB" id="A0A382CG55"/>
<organism evidence="2">
    <name type="scientific">marine metagenome</name>
    <dbReference type="NCBI Taxonomy" id="408172"/>
    <lineage>
        <taxon>unclassified sequences</taxon>
        <taxon>metagenomes</taxon>
        <taxon>ecological metagenomes</taxon>
    </lineage>
</organism>
<dbReference type="EMBL" id="UINC01034050">
    <property type="protein sequence ID" value="SVB24277.1"/>
    <property type="molecule type" value="Genomic_DNA"/>
</dbReference>
<feature type="region of interest" description="Disordered" evidence="1">
    <location>
        <begin position="77"/>
        <end position="99"/>
    </location>
</feature>
<proteinExistence type="predicted"/>
<name>A0A382CG55_9ZZZZ</name>
<gene>
    <name evidence="2" type="ORF">METZ01_LOCUS177131</name>
</gene>
<evidence type="ECO:0000313" key="2">
    <source>
        <dbReference type="EMBL" id="SVB24277.1"/>
    </source>
</evidence>
<protein>
    <submittedName>
        <fullName evidence="2">Uncharacterized protein</fullName>
    </submittedName>
</protein>
<reference evidence="2" key="1">
    <citation type="submission" date="2018-05" db="EMBL/GenBank/DDBJ databases">
        <authorList>
            <person name="Lanie J.A."/>
            <person name="Ng W.-L."/>
            <person name="Kazmierczak K.M."/>
            <person name="Andrzejewski T.M."/>
            <person name="Davidsen T.M."/>
            <person name="Wayne K.J."/>
            <person name="Tettelin H."/>
            <person name="Glass J.I."/>
            <person name="Rusch D."/>
            <person name="Podicherti R."/>
            <person name="Tsui H.-C.T."/>
            <person name="Winkler M.E."/>
        </authorList>
    </citation>
    <scope>NUCLEOTIDE SEQUENCE</scope>
</reference>
<sequence>MPSQLAYHEPYQALCAPSVVTYQNFYVLPVLAQRSSFPLTLGPSGSFTSTSMSAKGPSRSEFSQPVPYHVLGQVHGNMAPPVMDGNGQSNHVWHNHRGT</sequence>
<evidence type="ECO:0000256" key="1">
    <source>
        <dbReference type="SAM" id="MobiDB-lite"/>
    </source>
</evidence>